<organism evidence="3 4">
    <name type="scientific">Nocardiopsis lambiniae</name>
    <dbReference type="NCBI Taxonomy" id="3075539"/>
    <lineage>
        <taxon>Bacteria</taxon>
        <taxon>Bacillati</taxon>
        <taxon>Actinomycetota</taxon>
        <taxon>Actinomycetes</taxon>
        <taxon>Streptosporangiales</taxon>
        <taxon>Nocardiopsidaceae</taxon>
        <taxon>Nocardiopsis</taxon>
    </lineage>
</organism>
<feature type="region of interest" description="Disordered" evidence="1">
    <location>
        <begin position="48"/>
        <end position="81"/>
    </location>
</feature>
<feature type="transmembrane region" description="Helical" evidence="2">
    <location>
        <begin position="144"/>
        <end position="164"/>
    </location>
</feature>
<keyword evidence="4" id="KW-1185">Reference proteome</keyword>
<protein>
    <submittedName>
        <fullName evidence="3">Uncharacterized protein</fullName>
    </submittedName>
</protein>
<feature type="transmembrane region" description="Helical" evidence="2">
    <location>
        <begin position="176"/>
        <end position="201"/>
    </location>
</feature>
<keyword evidence="2" id="KW-0472">Membrane</keyword>
<proteinExistence type="predicted"/>
<keyword evidence="2" id="KW-0812">Transmembrane</keyword>
<keyword evidence="2" id="KW-1133">Transmembrane helix</keyword>
<evidence type="ECO:0000256" key="2">
    <source>
        <dbReference type="SAM" id="Phobius"/>
    </source>
</evidence>
<reference evidence="4" key="1">
    <citation type="submission" date="2023-07" db="EMBL/GenBank/DDBJ databases">
        <title>30 novel species of actinomycetes from the DSMZ collection.</title>
        <authorList>
            <person name="Nouioui I."/>
        </authorList>
    </citation>
    <scope>NUCLEOTIDE SEQUENCE [LARGE SCALE GENOMIC DNA]</scope>
    <source>
        <strain evidence="4">DSM 44743</strain>
    </source>
</reference>
<comment type="caution">
    <text evidence="3">The sequence shown here is derived from an EMBL/GenBank/DDBJ whole genome shotgun (WGS) entry which is preliminary data.</text>
</comment>
<dbReference type="Proteomes" id="UP001183390">
    <property type="component" value="Unassembled WGS sequence"/>
</dbReference>
<dbReference type="EMBL" id="JAVREP010000027">
    <property type="protein sequence ID" value="MDT0331732.1"/>
    <property type="molecule type" value="Genomic_DNA"/>
</dbReference>
<evidence type="ECO:0000313" key="4">
    <source>
        <dbReference type="Proteomes" id="UP001183390"/>
    </source>
</evidence>
<sequence>MSETTLREEQELREREQRAAVAQAETMARLCEIADEARALAATHATAEERLELLEETDPPPARVRAEEDPDDELVTPPDPMPPLYEDMVPEPEEAEGTPALSWGTAARAASALITAALAGWSGAHLADLSLSLAEGATSPPTTVLWVPGLLIALAVSGSAIGLRRGVPGTPEGVRWSVFAVTVFFLGTASLSALIGLWLWTLTGEDPLLAGLGALAGLVAALAQVPARIPRSEAAISPGALLGGLREFFRGARRRRQEALTIRRWRRTRSRARAAIRAHVAAWQAVHHRCHTECELGNAQAEQLAQALFVLRGNMFGAELPGDSETAPGVPPLVGHVEVAVHNLTVHHPDRLLRRLKHIVEGVGEEE</sequence>
<name>A0ABU2MGG3_9ACTN</name>
<gene>
    <name evidence="3" type="ORF">RM479_25270</name>
</gene>
<evidence type="ECO:0000256" key="1">
    <source>
        <dbReference type="SAM" id="MobiDB-lite"/>
    </source>
</evidence>
<feature type="transmembrane region" description="Helical" evidence="2">
    <location>
        <begin position="207"/>
        <end position="225"/>
    </location>
</feature>
<evidence type="ECO:0000313" key="3">
    <source>
        <dbReference type="EMBL" id="MDT0331732.1"/>
    </source>
</evidence>
<accession>A0ABU2MGG3</accession>
<dbReference type="RefSeq" id="WP_311514199.1">
    <property type="nucleotide sequence ID" value="NZ_JAVREP010000027.1"/>
</dbReference>